<dbReference type="PANTHER" id="PTHR15048">
    <property type="entry name" value="STARCH-BINDING DOMAIN-CONTAINING PROTEIN 1"/>
    <property type="match status" value="1"/>
</dbReference>
<organism evidence="3 4">
    <name type="scientific">Monoraphidium neglectum</name>
    <dbReference type="NCBI Taxonomy" id="145388"/>
    <lineage>
        <taxon>Eukaryota</taxon>
        <taxon>Viridiplantae</taxon>
        <taxon>Chlorophyta</taxon>
        <taxon>core chlorophytes</taxon>
        <taxon>Chlorophyceae</taxon>
        <taxon>CS clade</taxon>
        <taxon>Sphaeropleales</taxon>
        <taxon>Selenastraceae</taxon>
        <taxon>Monoraphidium</taxon>
    </lineage>
</organism>
<dbReference type="Gene3D" id="2.60.40.10">
    <property type="entry name" value="Immunoglobulins"/>
    <property type="match status" value="1"/>
</dbReference>
<dbReference type="RefSeq" id="XP_013891600.1">
    <property type="nucleotide sequence ID" value="XM_014036146.1"/>
</dbReference>
<dbReference type="InterPro" id="IPR013783">
    <property type="entry name" value="Ig-like_fold"/>
</dbReference>
<dbReference type="InterPro" id="IPR013784">
    <property type="entry name" value="Carb-bd-like_fold"/>
</dbReference>
<feature type="region of interest" description="Disordered" evidence="1">
    <location>
        <begin position="1"/>
        <end position="61"/>
    </location>
</feature>
<sequence>MSGILTRPLQRGQCGAASQQLRSTPSRSLFRPVAALGARSAPGAPQRRGPAPPPRRGASAAVRYRNGDKDAIDAIEKEADAVAEDMLIRETGKDLVPVEIILGHHCEWGQRFAIVGDCEALGSWDVARAAPLQWHDGGSDGDLWSAVVPLPPNHPVAFKPVVVSDADGSCIAWADDVTGGAGRNMTVTVTEGAEGEAGAHVELLPETSGEALSVTFGVKALETVPAF</sequence>
<dbReference type="InterPro" id="IPR002044">
    <property type="entry name" value="CBM20"/>
</dbReference>
<accession>A0A0D2MB78</accession>
<keyword evidence="4" id="KW-1185">Reference proteome</keyword>
<name>A0A0D2MB78_9CHLO</name>
<dbReference type="PANTHER" id="PTHR15048:SF0">
    <property type="entry name" value="STARCH-BINDING DOMAIN-CONTAINING PROTEIN 1"/>
    <property type="match status" value="1"/>
</dbReference>
<dbReference type="SUPFAM" id="SSF49452">
    <property type="entry name" value="Starch-binding domain-like"/>
    <property type="match status" value="1"/>
</dbReference>
<dbReference type="AlphaFoldDB" id="A0A0D2MB78"/>
<reference evidence="3 4" key="1">
    <citation type="journal article" date="2013" name="BMC Genomics">
        <title>Reconstruction of the lipid metabolism for the microalga Monoraphidium neglectum from its genome sequence reveals characteristics suitable for biofuel production.</title>
        <authorList>
            <person name="Bogen C."/>
            <person name="Al-Dilaimi A."/>
            <person name="Albersmeier A."/>
            <person name="Wichmann J."/>
            <person name="Grundmann M."/>
            <person name="Rupp O."/>
            <person name="Lauersen K.J."/>
            <person name="Blifernez-Klassen O."/>
            <person name="Kalinowski J."/>
            <person name="Goesmann A."/>
            <person name="Mussgnug J.H."/>
            <person name="Kruse O."/>
        </authorList>
    </citation>
    <scope>NUCLEOTIDE SEQUENCE [LARGE SCALE GENOMIC DNA]</scope>
    <source>
        <strain evidence="3 4">SAG 48.87</strain>
    </source>
</reference>
<evidence type="ECO:0000256" key="1">
    <source>
        <dbReference type="SAM" id="MobiDB-lite"/>
    </source>
</evidence>
<feature type="compositionally biased region" description="Low complexity" evidence="1">
    <location>
        <begin position="37"/>
        <end position="49"/>
    </location>
</feature>
<dbReference type="Proteomes" id="UP000054498">
    <property type="component" value="Unassembled WGS sequence"/>
</dbReference>
<feature type="compositionally biased region" description="Polar residues" evidence="1">
    <location>
        <begin position="16"/>
        <end position="27"/>
    </location>
</feature>
<dbReference type="Pfam" id="PF00686">
    <property type="entry name" value="CBM_20"/>
    <property type="match status" value="1"/>
</dbReference>
<dbReference type="KEGG" id="mng:MNEG_15382"/>
<dbReference type="GeneID" id="25733038"/>
<proteinExistence type="predicted"/>
<evidence type="ECO:0000259" key="2">
    <source>
        <dbReference type="PROSITE" id="PS51166"/>
    </source>
</evidence>
<dbReference type="EMBL" id="KK105494">
    <property type="protein sequence ID" value="KIY92580.1"/>
    <property type="molecule type" value="Genomic_DNA"/>
</dbReference>
<dbReference type="OrthoDB" id="544229at2759"/>
<gene>
    <name evidence="3" type="ORF">MNEG_15382</name>
</gene>
<evidence type="ECO:0000313" key="4">
    <source>
        <dbReference type="Proteomes" id="UP000054498"/>
    </source>
</evidence>
<dbReference type="GO" id="GO:0016020">
    <property type="term" value="C:membrane"/>
    <property type="evidence" value="ECO:0007669"/>
    <property type="project" value="TreeGrafter"/>
</dbReference>
<feature type="domain" description="CBM20" evidence="2">
    <location>
        <begin position="90"/>
        <end position="209"/>
    </location>
</feature>
<dbReference type="STRING" id="145388.A0A0D2MB78"/>
<dbReference type="PROSITE" id="PS51166">
    <property type="entry name" value="CBM20"/>
    <property type="match status" value="1"/>
</dbReference>
<dbReference type="SMART" id="SM01065">
    <property type="entry name" value="CBM_2"/>
    <property type="match status" value="1"/>
</dbReference>
<evidence type="ECO:0000313" key="3">
    <source>
        <dbReference type="EMBL" id="KIY92580.1"/>
    </source>
</evidence>
<protein>
    <recommendedName>
        <fullName evidence="2">CBM20 domain-containing protein</fullName>
    </recommendedName>
</protein>
<dbReference type="CDD" id="cd05467">
    <property type="entry name" value="CBM20"/>
    <property type="match status" value="1"/>
</dbReference>
<dbReference type="GO" id="GO:2001070">
    <property type="term" value="F:starch binding"/>
    <property type="evidence" value="ECO:0007669"/>
    <property type="project" value="InterPro"/>
</dbReference>